<proteinExistence type="predicted"/>
<accession>A0A086A5M1</accession>
<dbReference type="KEGG" id="cpip:CJF12_00005"/>
<dbReference type="eggNOG" id="COG1396">
    <property type="taxonomic scope" value="Bacteria"/>
</dbReference>
<dbReference type="OrthoDB" id="959032at2"/>
<evidence type="ECO:0000313" key="4">
    <source>
        <dbReference type="Proteomes" id="UP000028709"/>
    </source>
</evidence>
<dbReference type="Pfam" id="PF01381">
    <property type="entry name" value="HTH_3"/>
    <property type="match status" value="1"/>
</dbReference>
<dbReference type="GO" id="GO:0003677">
    <property type="term" value="F:DNA binding"/>
    <property type="evidence" value="ECO:0007669"/>
    <property type="project" value="UniProtKB-KW"/>
</dbReference>
<comment type="caution">
    <text evidence="3">The sequence shown here is derived from an EMBL/GenBank/DDBJ whole genome shotgun (WGS) entry which is preliminary data.</text>
</comment>
<dbReference type="PANTHER" id="PTHR46558">
    <property type="entry name" value="TRACRIPTIONAL REGULATORY PROTEIN-RELATED-RELATED"/>
    <property type="match status" value="1"/>
</dbReference>
<dbReference type="AlphaFoldDB" id="A0A086A5M1"/>
<dbReference type="PANTHER" id="PTHR46558:SF11">
    <property type="entry name" value="HTH-TYPE TRANSCRIPTIONAL REGULATOR XRE"/>
    <property type="match status" value="1"/>
</dbReference>
<dbReference type="EMBL" id="JPRJ01000072">
    <property type="protein sequence ID" value="KFF11985.1"/>
    <property type="molecule type" value="Genomic_DNA"/>
</dbReference>
<organism evidence="3 4">
    <name type="scientific">Chryseobacterium piperi</name>
    <dbReference type="NCBI Taxonomy" id="558152"/>
    <lineage>
        <taxon>Bacteria</taxon>
        <taxon>Pseudomonadati</taxon>
        <taxon>Bacteroidota</taxon>
        <taxon>Flavobacteriia</taxon>
        <taxon>Flavobacteriales</taxon>
        <taxon>Weeksellaceae</taxon>
        <taxon>Chryseobacterium group</taxon>
        <taxon>Chryseobacterium</taxon>
    </lineage>
</organism>
<sequence>MATLGTKLTRLRKNKGISQAEMALQLDVSQAAYNKWESDSSKPSVENLLKLCAVHDIEIGDLFDEATNDFSNSKFEGSNIVANHCPVINMNSPEMMQSVLKNQEEITKLITNQNILIETLIGKLNNN</sequence>
<dbReference type="InterPro" id="IPR010982">
    <property type="entry name" value="Lambda_DNA-bd_dom_sf"/>
</dbReference>
<keyword evidence="4" id="KW-1185">Reference proteome</keyword>
<dbReference type="PROSITE" id="PS50943">
    <property type="entry name" value="HTH_CROC1"/>
    <property type="match status" value="1"/>
</dbReference>
<dbReference type="InterPro" id="IPR001387">
    <property type="entry name" value="Cro/C1-type_HTH"/>
</dbReference>
<dbReference type="SMART" id="SM00530">
    <property type="entry name" value="HTH_XRE"/>
    <property type="match status" value="1"/>
</dbReference>
<dbReference type="SUPFAM" id="SSF47413">
    <property type="entry name" value="lambda repressor-like DNA-binding domains"/>
    <property type="match status" value="1"/>
</dbReference>
<dbReference type="Gene3D" id="1.10.260.40">
    <property type="entry name" value="lambda repressor-like DNA-binding domains"/>
    <property type="match status" value="1"/>
</dbReference>
<dbReference type="RefSeq" id="WP_034688200.1">
    <property type="nucleotide sequence ID" value="NZ_CP023049.2"/>
</dbReference>
<feature type="domain" description="HTH cro/C1-type" evidence="2">
    <location>
        <begin position="8"/>
        <end position="62"/>
    </location>
</feature>
<gene>
    <name evidence="3" type="ORF">IQ37_19425</name>
</gene>
<dbReference type="CDD" id="cd00093">
    <property type="entry name" value="HTH_XRE"/>
    <property type="match status" value="1"/>
</dbReference>
<dbReference type="Proteomes" id="UP000028709">
    <property type="component" value="Unassembled WGS sequence"/>
</dbReference>
<evidence type="ECO:0000313" key="3">
    <source>
        <dbReference type="EMBL" id="KFF11985.1"/>
    </source>
</evidence>
<evidence type="ECO:0000256" key="1">
    <source>
        <dbReference type="ARBA" id="ARBA00023125"/>
    </source>
</evidence>
<reference evidence="3 4" key="1">
    <citation type="submission" date="2014-07" db="EMBL/GenBank/DDBJ databases">
        <title>Genome of Chryseobacterium piperi CTM.</title>
        <authorList>
            <person name="Pipes S.E."/>
            <person name="Stropko S.J."/>
            <person name="Newman J.D."/>
        </authorList>
    </citation>
    <scope>NUCLEOTIDE SEQUENCE [LARGE SCALE GENOMIC DNA]</scope>
    <source>
        <strain evidence="3 4">CTM</strain>
    </source>
</reference>
<name>A0A086A5M1_9FLAO</name>
<protein>
    <recommendedName>
        <fullName evidence="2">HTH cro/C1-type domain-containing protein</fullName>
    </recommendedName>
</protein>
<evidence type="ECO:0000259" key="2">
    <source>
        <dbReference type="PROSITE" id="PS50943"/>
    </source>
</evidence>
<keyword evidence="1" id="KW-0238">DNA-binding</keyword>